<protein>
    <submittedName>
        <fullName evidence="3">Terminase large subunit</fullName>
    </submittedName>
</protein>
<dbReference type="PANTHER" id="PTHR41287">
    <property type="match status" value="1"/>
</dbReference>
<dbReference type="GO" id="GO:0004519">
    <property type="term" value="F:endonuclease activity"/>
    <property type="evidence" value="ECO:0007669"/>
    <property type="project" value="InterPro"/>
</dbReference>
<name>A0AB39ESM3_9BURK</name>
<reference evidence="3" key="1">
    <citation type="submission" date="2024-05" db="EMBL/GenBank/DDBJ databases">
        <authorList>
            <person name="Luo Y.-C."/>
            <person name="Nicholds J."/>
            <person name="Mortimer T."/>
            <person name="Maboni G."/>
        </authorList>
    </citation>
    <scope>NUCLEOTIDE SEQUENCE</scope>
    <source>
        <strain evidence="3">144863</strain>
    </source>
</reference>
<dbReference type="Gene3D" id="3.40.50.300">
    <property type="entry name" value="P-loop containing nucleotide triphosphate hydrolases"/>
    <property type="match status" value="1"/>
</dbReference>
<organism evidence="3">
    <name type="scientific">Castellaniella ginsengisoli</name>
    <dbReference type="NCBI Taxonomy" id="546114"/>
    <lineage>
        <taxon>Bacteria</taxon>
        <taxon>Pseudomonadati</taxon>
        <taxon>Pseudomonadota</taxon>
        <taxon>Betaproteobacteria</taxon>
        <taxon>Burkholderiales</taxon>
        <taxon>Alcaligenaceae</taxon>
        <taxon>Castellaniella</taxon>
    </lineage>
</organism>
<dbReference type="InterPro" id="IPR046462">
    <property type="entry name" value="TerL_nuclease"/>
</dbReference>
<dbReference type="InterPro" id="IPR005021">
    <property type="entry name" value="Terminase_largesu-like"/>
</dbReference>
<feature type="domain" description="Terminase large subunit-like endonuclease" evidence="2">
    <location>
        <begin position="260"/>
        <end position="539"/>
    </location>
</feature>
<feature type="domain" description="Terminase large subunit-like ATPase" evidence="1">
    <location>
        <begin position="68"/>
        <end position="240"/>
    </location>
</feature>
<sequence>MAALPKWSTACLDWGRRIVAGESLITFDPLFPEQADAALRIFEQLKIVDLPGSPGMGDVSRKWVMDFVAAVFGAYDAATGRRLITEFFMLISKKNTKSTSAAAIMLTALLLNWRKSAELSIIAPTVEIAKNSYNPARDMIQADEELKAIFHVQDYTRTITDRRTGAVLSVVAADADTVGGKKSSIVLVDELWIFGKKAKAENMLREATGGLVSRPEGFVIYLSTQSDEPPAGVFKQKLQYARKVRDGEIVDPRFLPVIYEFPKEMLDAGEHRNPKNFYITNPNLGASVSEDDLVRMLSQAEESGEESVVGFLAKHLNVEIGLNLRSDRWMGADYWESQADREITLSYLLANCEVIDVGIDGGGLDDLLGLCVLGRHKVTKDWLAWCRAWAHPSVLERRKDIAPRLKDFAADGDLVLVDHIGEDVDELADIVSEVNETGLLDNVGADPAGIGSVLDALEEKGVPGDKLKAVSQGWKLSGTIKTAERRLAEGTLKHAGQPLMAWCVGNAKTVPVGNAINITKQVSGSAKIDPLMALFDAVQLMALNPDAPGNKPLVLAVLG</sequence>
<dbReference type="EMBL" id="CP158262">
    <property type="protein sequence ID" value="XDJ68745.1"/>
    <property type="molecule type" value="Genomic_DNA"/>
</dbReference>
<evidence type="ECO:0000313" key="3">
    <source>
        <dbReference type="EMBL" id="XDJ68745.1"/>
    </source>
</evidence>
<dbReference type="Pfam" id="PF03354">
    <property type="entry name" value="TerL_ATPase"/>
    <property type="match status" value="1"/>
</dbReference>
<dbReference type="InterPro" id="IPR027417">
    <property type="entry name" value="P-loop_NTPase"/>
</dbReference>
<dbReference type="AlphaFoldDB" id="A0AB39ESM3"/>
<evidence type="ECO:0000259" key="2">
    <source>
        <dbReference type="Pfam" id="PF20441"/>
    </source>
</evidence>
<gene>
    <name evidence="3" type="ORF">ABRY94_11780</name>
</gene>
<proteinExistence type="predicted"/>
<dbReference type="PANTHER" id="PTHR41287:SF1">
    <property type="entry name" value="PROTEIN YMFN"/>
    <property type="match status" value="1"/>
</dbReference>
<evidence type="ECO:0000259" key="1">
    <source>
        <dbReference type="Pfam" id="PF03354"/>
    </source>
</evidence>
<dbReference type="RefSeq" id="WP_368655405.1">
    <property type="nucleotide sequence ID" value="NZ_CP158262.1"/>
</dbReference>
<dbReference type="InterPro" id="IPR046461">
    <property type="entry name" value="TerL_ATPase"/>
</dbReference>
<dbReference type="Pfam" id="PF20441">
    <property type="entry name" value="TerL_nuclease"/>
    <property type="match status" value="1"/>
</dbReference>
<accession>A0AB39ESM3</accession>